<dbReference type="EMBL" id="CP030041">
    <property type="protein sequence ID" value="AWW32419.1"/>
    <property type="molecule type" value="Genomic_DNA"/>
</dbReference>
<protein>
    <recommendedName>
        <fullName evidence="1">Schlafen group 3-like DNA/RNA helicase domain-containing protein</fullName>
    </recommendedName>
</protein>
<reference evidence="2 3" key="1">
    <citation type="submission" date="2018-06" db="EMBL/GenBank/DDBJ databases">
        <title>Echinicola strongylocentroti sp. nov., isolated from a sea urchin Strongylocentrotus intermedius.</title>
        <authorList>
            <person name="Bae S.S."/>
        </authorList>
    </citation>
    <scope>NUCLEOTIDE SEQUENCE [LARGE SCALE GENOMIC DNA]</scope>
    <source>
        <strain evidence="2 3">MEBiC08714</strain>
    </source>
</reference>
<evidence type="ECO:0000313" key="2">
    <source>
        <dbReference type="EMBL" id="AWW32419.1"/>
    </source>
</evidence>
<dbReference type="Proteomes" id="UP000248688">
    <property type="component" value="Chromosome"/>
</dbReference>
<feature type="domain" description="Schlafen group 3-like DNA/RNA helicase" evidence="1">
    <location>
        <begin position="209"/>
        <end position="393"/>
    </location>
</feature>
<dbReference type="Gene3D" id="3.40.50.300">
    <property type="entry name" value="P-loop containing nucleotide triphosphate hydrolases"/>
    <property type="match status" value="1"/>
</dbReference>
<evidence type="ECO:0000313" key="3">
    <source>
        <dbReference type="Proteomes" id="UP000248688"/>
    </source>
</evidence>
<dbReference type="CDD" id="cd00009">
    <property type="entry name" value="AAA"/>
    <property type="match status" value="1"/>
</dbReference>
<dbReference type="SUPFAM" id="SSF52540">
    <property type="entry name" value="P-loop containing nucleoside triphosphate hydrolases"/>
    <property type="match status" value="1"/>
</dbReference>
<dbReference type="OrthoDB" id="1411900at2"/>
<dbReference type="InterPro" id="IPR018647">
    <property type="entry name" value="SLFN_3-like_DNA/RNA_helicase"/>
</dbReference>
<evidence type="ECO:0000259" key="1">
    <source>
        <dbReference type="Pfam" id="PF09848"/>
    </source>
</evidence>
<dbReference type="Pfam" id="PF09848">
    <property type="entry name" value="SLFN-g3_helicase"/>
    <property type="match status" value="1"/>
</dbReference>
<accession>A0A2Z4INT4</accession>
<dbReference type="AlphaFoldDB" id="A0A2Z4INT4"/>
<proteinExistence type="predicted"/>
<keyword evidence="3" id="KW-1185">Reference proteome</keyword>
<sequence length="494" mass="57902">MKEINLKSLIYAHKFLEQQLFQNYCNFFGISPKDQELNDLMIFCRELNLISLNEDCFNSFYIGYTIPQISKEFDLLRFGKNYTLNIELKSSSTEEKIIYQLKKNKYYLSFLEEDIINFCFESRSRKLYVLDEQGNLIEDDFEKLLRLILGQEAKALYNIDTIFNPSNYLVSPFNSTERFMRGNYFLTNQQEEIKKKSLQNISSSGTCFISISGKAGTGKTLLTYDIGKEIMNQGHKCLVIHCGILNQGHQRLLEEFSWEIIAIRDLGDRDLSKYFLVIIDETQRIYPNQLKQIISSIKASNINCIFSFDMQQYLKKQEAKNNIENFIQENTSGIHYQLTTKIRTNKEIASFIMGILNRKNKIHSGGDKSNIELTYFKKNIDAKNYIKTQTKKGWKSINYTPDSVTEHPYTKFQIYGEDNAHNVIGQEFDKVIAVIDSHFFYNERNDLSTRGYARTPYYHPTQMLIQIMSRTRRKLNLIIINNEEILERALEVIN</sequence>
<organism evidence="2 3">
    <name type="scientific">Echinicola strongylocentroti</name>
    <dbReference type="NCBI Taxonomy" id="1795355"/>
    <lineage>
        <taxon>Bacteria</taxon>
        <taxon>Pseudomonadati</taxon>
        <taxon>Bacteroidota</taxon>
        <taxon>Cytophagia</taxon>
        <taxon>Cytophagales</taxon>
        <taxon>Cyclobacteriaceae</taxon>
        <taxon>Echinicola</taxon>
    </lineage>
</organism>
<dbReference type="KEGG" id="est:DN752_20990"/>
<dbReference type="RefSeq" id="WP_112785792.1">
    <property type="nucleotide sequence ID" value="NZ_CP030041.1"/>
</dbReference>
<gene>
    <name evidence="2" type="ORF">DN752_20990</name>
</gene>
<dbReference type="InterPro" id="IPR027417">
    <property type="entry name" value="P-loop_NTPase"/>
</dbReference>
<name>A0A2Z4INT4_9BACT</name>